<keyword evidence="2" id="KW-0472">Membrane</keyword>
<reference evidence="3 4" key="1">
    <citation type="submission" date="2017-09" db="EMBL/GenBank/DDBJ databases">
        <authorList>
            <person name="Ehlers B."/>
            <person name="Leendertz F.H."/>
        </authorList>
    </citation>
    <scope>NUCLEOTIDE SEQUENCE [LARGE SCALE GENOMIC DNA]</scope>
    <source>
        <strain evidence="3 4">DSM 18289</strain>
    </source>
</reference>
<feature type="region of interest" description="Disordered" evidence="1">
    <location>
        <begin position="87"/>
        <end position="112"/>
    </location>
</feature>
<keyword evidence="4" id="KW-1185">Reference proteome</keyword>
<evidence type="ECO:0000313" key="4">
    <source>
        <dbReference type="Proteomes" id="UP000219439"/>
    </source>
</evidence>
<dbReference type="InterPro" id="IPR046093">
    <property type="entry name" value="DUF6111"/>
</dbReference>
<organism evidence="3 4">
    <name type="scientific">Cohaesibacter gelatinilyticus</name>
    <dbReference type="NCBI Taxonomy" id="372072"/>
    <lineage>
        <taxon>Bacteria</taxon>
        <taxon>Pseudomonadati</taxon>
        <taxon>Pseudomonadota</taxon>
        <taxon>Alphaproteobacteria</taxon>
        <taxon>Hyphomicrobiales</taxon>
        <taxon>Cohaesibacteraceae</taxon>
    </lineage>
</organism>
<dbReference type="OrthoDB" id="7366326at2"/>
<dbReference type="Proteomes" id="UP000219439">
    <property type="component" value="Unassembled WGS sequence"/>
</dbReference>
<dbReference type="AlphaFoldDB" id="A0A285PGR4"/>
<dbReference type="RefSeq" id="WP_097155273.1">
    <property type="nucleotide sequence ID" value="NZ_OBEL01000006.1"/>
</dbReference>
<sequence length="112" mass="12427">MIRVIITQLLLFLLPFLAYAAYLFLTKKLHRKVWIDAPRYWLVIAGFVCSLVGFGVLALINNNPTGGTYIPAHYKDGVLIPGQIVKDVEPDANPGKKAPSNRQSDSKTSDKN</sequence>
<keyword evidence="2" id="KW-0812">Transmembrane</keyword>
<dbReference type="EMBL" id="OBEL01000006">
    <property type="protein sequence ID" value="SNZ20894.1"/>
    <property type="molecule type" value="Genomic_DNA"/>
</dbReference>
<proteinExistence type="predicted"/>
<evidence type="ECO:0000313" key="3">
    <source>
        <dbReference type="EMBL" id="SNZ20894.1"/>
    </source>
</evidence>
<name>A0A285PGR4_9HYPH</name>
<keyword evidence="2" id="KW-1133">Transmembrane helix</keyword>
<evidence type="ECO:0000256" key="2">
    <source>
        <dbReference type="SAM" id="Phobius"/>
    </source>
</evidence>
<feature type="transmembrane region" description="Helical" evidence="2">
    <location>
        <begin position="40"/>
        <end position="60"/>
    </location>
</feature>
<gene>
    <name evidence="3" type="ORF">SAMN06265368_4005</name>
</gene>
<dbReference type="Pfam" id="PF19606">
    <property type="entry name" value="DUF6111"/>
    <property type="match status" value="1"/>
</dbReference>
<protein>
    <submittedName>
        <fullName evidence="3">Uncharacterized protein</fullName>
    </submittedName>
</protein>
<accession>A0A285PGR4</accession>
<evidence type="ECO:0000256" key="1">
    <source>
        <dbReference type="SAM" id="MobiDB-lite"/>
    </source>
</evidence>